<dbReference type="InterPro" id="IPR027359">
    <property type="entry name" value="Volt_channel_dom_sf"/>
</dbReference>
<evidence type="ECO:0000256" key="1">
    <source>
        <dbReference type="ARBA" id="ARBA00004141"/>
    </source>
</evidence>
<keyword evidence="11" id="KW-0407">Ion channel</keyword>
<dbReference type="Pfam" id="PF00520">
    <property type="entry name" value="Ion_trans"/>
    <property type="match status" value="1"/>
</dbReference>
<feature type="domain" description="Ion transport" evidence="14">
    <location>
        <begin position="50"/>
        <end position="218"/>
    </location>
</feature>
<evidence type="ECO:0000313" key="15">
    <source>
        <dbReference type="EMBL" id="MFD2163290.1"/>
    </source>
</evidence>
<keyword evidence="16" id="KW-1185">Reference proteome</keyword>
<dbReference type="Proteomes" id="UP001597387">
    <property type="component" value="Unassembled WGS sequence"/>
</dbReference>
<keyword evidence="2" id="KW-0813">Transport</keyword>
<evidence type="ECO:0000256" key="5">
    <source>
        <dbReference type="ARBA" id="ARBA00022826"/>
    </source>
</evidence>
<dbReference type="PANTHER" id="PTHR11537">
    <property type="entry name" value="VOLTAGE-GATED POTASSIUM CHANNEL"/>
    <property type="match status" value="1"/>
</dbReference>
<keyword evidence="9" id="KW-0406">Ion transport</keyword>
<evidence type="ECO:0000256" key="3">
    <source>
        <dbReference type="ARBA" id="ARBA00022538"/>
    </source>
</evidence>
<evidence type="ECO:0000256" key="2">
    <source>
        <dbReference type="ARBA" id="ARBA00022448"/>
    </source>
</evidence>
<dbReference type="EMBL" id="JBHUHZ010000002">
    <property type="protein sequence ID" value="MFD2163290.1"/>
    <property type="molecule type" value="Genomic_DNA"/>
</dbReference>
<dbReference type="InterPro" id="IPR005821">
    <property type="entry name" value="Ion_trans_dom"/>
</dbReference>
<evidence type="ECO:0000256" key="6">
    <source>
        <dbReference type="ARBA" id="ARBA00022882"/>
    </source>
</evidence>
<feature type="transmembrane region" description="Helical" evidence="13">
    <location>
        <begin position="135"/>
        <end position="157"/>
    </location>
</feature>
<evidence type="ECO:0000256" key="8">
    <source>
        <dbReference type="ARBA" id="ARBA00022989"/>
    </source>
</evidence>
<dbReference type="Gene3D" id="1.20.120.350">
    <property type="entry name" value="Voltage-gated potassium channels. Chain C"/>
    <property type="match status" value="1"/>
</dbReference>
<evidence type="ECO:0000313" key="16">
    <source>
        <dbReference type="Proteomes" id="UP001597387"/>
    </source>
</evidence>
<comment type="subcellular location">
    <subcellularLocation>
        <location evidence="1">Membrane</location>
        <topology evidence="1">Multi-pass membrane protein</topology>
    </subcellularLocation>
</comment>
<feature type="coiled-coil region" evidence="12">
    <location>
        <begin position="229"/>
        <end position="256"/>
    </location>
</feature>
<dbReference type="InterPro" id="IPR028325">
    <property type="entry name" value="VG_K_chnl"/>
</dbReference>
<evidence type="ECO:0000256" key="10">
    <source>
        <dbReference type="ARBA" id="ARBA00023136"/>
    </source>
</evidence>
<keyword evidence="4 13" id="KW-0812">Transmembrane</keyword>
<keyword evidence="10 13" id="KW-0472">Membrane</keyword>
<evidence type="ECO:0000256" key="13">
    <source>
        <dbReference type="SAM" id="Phobius"/>
    </source>
</evidence>
<keyword evidence="12" id="KW-0175">Coiled coil</keyword>
<evidence type="ECO:0000256" key="11">
    <source>
        <dbReference type="ARBA" id="ARBA00023303"/>
    </source>
</evidence>
<keyword evidence="8 13" id="KW-1133">Transmembrane helix</keyword>
<evidence type="ECO:0000256" key="4">
    <source>
        <dbReference type="ARBA" id="ARBA00022692"/>
    </source>
</evidence>
<protein>
    <submittedName>
        <fullName evidence="15">Ion transporter</fullName>
    </submittedName>
</protein>
<keyword evidence="6" id="KW-0851">Voltage-gated channel</keyword>
<proteinExistence type="predicted"/>
<dbReference type="PANTHER" id="PTHR11537:SF254">
    <property type="entry name" value="POTASSIUM VOLTAGE-GATED CHANNEL PROTEIN SHAB"/>
    <property type="match status" value="1"/>
</dbReference>
<feature type="transmembrane region" description="Helical" evidence="13">
    <location>
        <begin position="21"/>
        <end position="45"/>
    </location>
</feature>
<evidence type="ECO:0000256" key="7">
    <source>
        <dbReference type="ARBA" id="ARBA00022958"/>
    </source>
</evidence>
<evidence type="ECO:0000256" key="9">
    <source>
        <dbReference type="ARBA" id="ARBA00023065"/>
    </source>
</evidence>
<keyword evidence="7" id="KW-0630">Potassium</keyword>
<dbReference type="RefSeq" id="WP_255901128.1">
    <property type="nucleotide sequence ID" value="NZ_JAFMZO010000002.1"/>
</dbReference>
<dbReference type="Gene3D" id="1.20.5.110">
    <property type="match status" value="1"/>
</dbReference>
<evidence type="ECO:0000256" key="12">
    <source>
        <dbReference type="SAM" id="Coils"/>
    </source>
</evidence>
<name>A0ABW4ZMG6_9SPHI</name>
<keyword evidence="5" id="KW-0631">Potassium channel</keyword>
<keyword evidence="3" id="KW-0633">Potassium transport</keyword>
<feature type="transmembrane region" description="Helical" evidence="13">
    <location>
        <begin position="51"/>
        <end position="70"/>
    </location>
</feature>
<sequence length="266" mass="30048">MKQTGNPALKRNRQLIWLEKVLEGPMIFLGFVWLVLLIIELIYGVHPVPELISTAIWIVFILDFALKLILAPRKLLFIKKNVLTAISLVIPALRLFRIFRFIRLLRIFRGTRLIKVIASLNRSMKSLNATMQRRGFAYVMALTLAVIFAGAAGMYAFEKDNGGLSSYAVSLWWTTMLIMTVGTDFWPQTAEGRILCTLLSLYGFAVFGYITATLASFFVGKDAMENDIARVSSKDLEEIKSEIKELRNLLPQILIDPKNKSDNAGN</sequence>
<feature type="transmembrane region" description="Helical" evidence="13">
    <location>
        <begin position="199"/>
        <end position="220"/>
    </location>
</feature>
<accession>A0ABW4ZMG6</accession>
<reference evidence="16" key="1">
    <citation type="journal article" date="2019" name="Int. J. Syst. Evol. Microbiol.">
        <title>The Global Catalogue of Microorganisms (GCM) 10K type strain sequencing project: providing services to taxonomists for standard genome sequencing and annotation.</title>
        <authorList>
            <consortium name="The Broad Institute Genomics Platform"/>
            <consortium name="The Broad Institute Genome Sequencing Center for Infectious Disease"/>
            <person name="Wu L."/>
            <person name="Ma J."/>
        </authorList>
    </citation>
    <scope>NUCLEOTIDE SEQUENCE [LARGE SCALE GENOMIC DNA]</scope>
    <source>
        <strain evidence="16">KCTC 42217</strain>
    </source>
</reference>
<comment type="caution">
    <text evidence="15">The sequence shown here is derived from an EMBL/GenBank/DDBJ whole genome shotgun (WGS) entry which is preliminary data.</text>
</comment>
<organism evidence="15 16">
    <name type="scientific">Paradesertivirga mongoliensis</name>
    <dbReference type="NCBI Taxonomy" id="2100740"/>
    <lineage>
        <taxon>Bacteria</taxon>
        <taxon>Pseudomonadati</taxon>
        <taxon>Bacteroidota</taxon>
        <taxon>Sphingobacteriia</taxon>
        <taxon>Sphingobacteriales</taxon>
        <taxon>Sphingobacteriaceae</taxon>
        <taxon>Paradesertivirga</taxon>
    </lineage>
</organism>
<gene>
    <name evidence="15" type="ORF">ACFSJU_12865</name>
</gene>
<evidence type="ECO:0000259" key="14">
    <source>
        <dbReference type="Pfam" id="PF00520"/>
    </source>
</evidence>
<dbReference type="SUPFAM" id="SSF81324">
    <property type="entry name" value="Voltage-gated potassium channels"/>
    <property type="match status" value="1"/>
</dbReference>
<feature type="transmembrane region" description="Helical" evidence="13">
    <location>
        <begin position="169"/>
        <end position="187"/>
    </location>
</feature>
<dbReference type="Gene3D" id="1.10.287.70">
    <property type="match status" value="1"/>
</dbReference>